<accession>A0ABX6V241</accession>
<dbReference type="EMBL" id="CP063056">
    <property type="protein sequence ID" value="QPB42381.1"/>
    <property type="molecule type" value="Genomic_DNA"/>
</dbReference>
<keyword evidence="3" id="KW-1185">Reference proteome</keyword>
<evidence type="ECO:0000256" key="1">
    <source>
        <dbReference type="SAM" id="Phobius"/>
    </source>
</evidence>
<dbReference type="Gene3D" id="3.30.1890.10">
    <property type="entry name" value="FepE-like"/>
    <property type="match status" value="1"/>
</dbReference>
<evidence type="ECO:0008006" key="4">
    <source>
        <dbReference type="Google" id="ProtNLM"/>
    </source>
</evidence>
<keyword evidence="1" id="KW-1133">Transmembrane helix</keyword>
<proteinExistence type="predicted"/>
<dbReference type="RefSeq" id="WP_194811963.1">
    <property type="nucleotide sequence ID" value="NZ_CP063056.1"/>
</dbReference>
<feature type="transmembrane region" description="Helical" evidence="1">
    <location>
        <begin position="233"/>
        <end position="252"/>
    </location>
</feature>
<evidence type="ECO:0000313" key="2">
    <source>
        <dbReference type="EMBL" id="QPB42381.1"/>
    </source>
</evidence>
<gene>
    <name evidence="2" type="ORF">IHV77_10840</name>
</gene>
<feature type="transmembrane region" description="Helical" evidence="1">
    <location>
        <begin position="12"/>
        <end position="31"/>
    </location>
</feature>
<keyword evidence="1" id="KW-0812">Transmembrane</keyword>
<protein>
    <recommendedName>
        <fullName evidence="4">LPS chain length-determining protein</fullName>
    </recommendedName>
</protein>
<keyword evidence="1" id="KW-0472">Membrane</keyword>
<dbReference type="SUPFAM" id="SSF160355">
    <property type="entry name" value="Bacterial polysaccharide co-polymerase-like"/>
    <property type="match status" value="1"/>
</dbReference>
<sequence>MSLLHKKSKLKTFVISTALCGGIGYAVSYWINPIWKTEAEITQPALSQLGNYYSLSSMYHLMKGQDKADEKIPNEVYQNFTEQLVSYDNLKNFWENSAYYQQKINGDTKEKVPLLNELIEETHFQPINNKSGKITLRLNEADQLGTLFSSLIDNANALTQKHLYDELIIQWKNLFTQVKTAAQFNLNNGNNAGNQDWQEKLNMMKSVSPLDEQFTAFHFIKSPQEVQPQGRKSWAIIGAGIGFLFGLFSIFFRRNPKTSE</sequence>
<organism evidence="2 3">
    <name type="scientific">Rodentibacter haemolyticus</name>
    <dbReference type="NCBI Taxonomy" id="2778911"/>
    <lineage>
        <taxon>Bacteria</taxon>
        <taxon>Pseudomonadati</taxon>
        <taxon>Pseudomonadota</taxon>
        <taxon>Gammaproteobacteria</taxon>
        <taxon>Pasteurellales</taxon>
        <taxon>Pasteurellaceae</taxon>
        <taxon>Rodentibacter</taxon>
    </lineage>
</organism>
<dbReference type="Proteomes" id="UP000663069">
    <property type="component" value="Chromosome"/>
</dbReference>
<evidence type="ECO:0000313" key="3">
    <source>
        <dbReference type="Proteomes" id="UP000663069"/>
    </source>
</evidence>
<name>A0ABX6V241_9PAST</name>
<reference evidence="2 3" key="1">
    <citation type="submission" date="2020-10" db="EMBL/GenBank/DDBJ databases">
        <title>Genome Sequencing of Rodentibacter spp. strain DSM111151.</title>
        <authorList>
            <person name="Benga L."/>
            <person name="Lautwein T."/>
        </authorList>
    </citation>
    <scope>NUCLEOTIDE SEQUENCE [LARGE SCALE GENOMIC DNA]</scope>
    <source>
        <strain evidence="2 3">DSM 111151</strain>
    </source>
</reference>